<dbReference type="InterPro" id="IPR008769">
    <property type="entry name" value="PhaF_PhaI"/>
</dbReference>
<reference evidence="2" key="1">
    <citation type="journal article" date="2014" name="Int. J. Syst. Evol. Microbiol.">
        <title>Complete genome sequence of Corynebacterium casei LMG S-19264T (=DSM 44701T), isolated from a smear-ripened cheese.</title>
        <authorList>
            <consortium name="US DOE Joint Genome Institute (JGI-PGF)"/>
            <person name="Walter F."/>
            <person name="Albersmeier A."/>
            <person name="Kalinowski J."/>
            <person name="Ruckert C."/>
        </authorList>
    </citation>
    <scope>NUCLEOTIDE SEQUENCE</scope>
    <source>
        <strain evidence="2">NBRC 101628</strain>
    </source>
</reference>
<sequence>MTIDKKTTGLDNDQLARNIWLAGLGVYRKSLDEAQNLEHKTSSLFDELVEQGREVEEKTRAKVEQNLDKANQEVENRVHDIFYRLSGFRPQQINDLNAKVDRLTDAVEQLAAKQ</sequence>
<organism evidence="2 3">
    <name type="scientific">Paraferrimonas sedimenticola</name>
    <dbReference type="NCBI Taxonomy" id="375674"/>
    <lineage>
        <taxon>Bacteria</taxon>
        <taxon>Pseudomonadati</taxon>
        <taxon>Pseudomonadota</taxon>
        <taxon>Gammaproteobacteria</taxon>
        <taxon>Alteromonadales</taxon>
        <taxon>Ferrimonadaceae</taxon>
        <taxon>Paraferrimonas</taxon>
    </lineage>
</organism>
<dbReference type="NCBIfam" id="NF047773">
    <property type="entry name" value="phas_rel_Lepto"/>
    <property type="match status" value="1"/>
</dbReference>
<evidence type="ECO:0008006" key="4">
    <source>
        <dbReference type="Google" id="ProtNLM"/>
    </source>
</evidence>
<dbReference type="EMBL" id="BSNC01000003">
    <property type="protein sequence ID" value="GLP95885.1"/>
    <property type="molecule type" value="Genomic_DNA"/>
</dbReference>
<dbReference type="Proteomes" id="UP001161422">
    <property type="component" value="Unassembled WGS sequence"/>
</dbReference>
<dbReference type="AlphaFoldDB" id="A0AA37RUI2"/>
<dbReference type="PANTHER" id="PTHR38664">
    <property type="entry name" value="SLR0058 PROTEIN"/>
    <property type="match status" value="1"/>
</dbReference>
<evidence type="ECO:0000313" key="2">
    <source>
        <dbReference type="EMBL" id="GLP95885.1"/>
    </source>
</evidence>
<protein>
    <recommendedName>
        <fullName evidence="4">Poly(Hydroxyalkanoate) granule-associated protein</fullName>
    </recommendedName>
</protein>
<dbReference type="PANTHER" id="PTHR38664:SF1">
    <property type="entry name" value="SLR0058 PROTEIN"/>
    <property type="match status" value="1"/>
</dbReference>
<feature type="coiled-coil region" evidence="1">
    <location>
        <begin position="53"/>
        <end position="113"/>
    </location>
</feature>
<evidence type="ECO:0000313" key="3">
    <source>
        <dbReference type="Proteomes" id="UP001161422"/>
    </source>
</evidence>
<evidence type="ECO:0000256" key="1">
    <source>
        <dbReference type="SAM" id="Coils"/>
    </source>
</evidence>
<gene>
    <name evidence="2" type="ORF">GCM10007895_11910</name>
</gene>
<keyword evidence="1" id="KW-0175">Coiled coil</keyword>
<name>A0AA37RUI2_9GAMM</name>
<comment type="caution">
    <text evidence="2">The sequence shown here is derived from an EMBL/GenBank/DDBJ whole genome shotgun (WGS) entry which is preliminary data.</text>
</comment>
<dbReference type="Pfam" id="PF05597">
    <property type="entry name" value="Phasin"/>
    <property type="match status" value="1"/>
</dbReference>
<reference evidence="2" key="2">
    <citation type="submission" date="2023-01" db="EMBL/GenBank/DDBJ databases">
        <title>Draft genome sequence of Paraferrimonas sedimenticola strain NBRC 101628.</title>
        <authorList>
            <person name="Sun Q."/>
            <person name="Mori K."/>
        </authorList>
    </citation>
    <scope>NUCLEOTIDE SEQUENCE</scope>
    <source>
        <strain evidence="2">NBRC 101628</strain>
    </source>
</reference>
<dbReference type="RefSeq" id="WP_095506451.1">
    <property type="nucleotide sequence ID" value="NZ_BSNC01000003.1"/>
</dbReference>
<proteinExistence type="predicted"/>
<keyword evidence="3" id="KW-1185">Reference proteome</keyword>
<accession>A0AA37RUI2</accession>